<keyword evidence="3 8" id="KW-0444">Lipid biosynthesis</keyword>
<name>A0A7I9VS40_9BACT</name>
<keyword evidence="10" id="KW-1185">Reference proteome</keyword>
<dbReference type="Pfam" id="PF07977">
    <property type="entry name" value="FabA"/>
    <property type="match status" value="1"/>
</dbReference>
<sequence>MSVVLNVQQIEKLLPHRYPFLLVDRIVELEPNKRVVGVKCVTANEPFFVGHFPGHPVMPGVLILEALAQASALMTLTTMPEEQRAGKVIYFMAIDGARFRKPVVPGDRLELHCEMLKNKGTIIKVRGEAKVDGQVVAEGEFMAMLADAGT</sequence>
<comment type="catalytic activity">
    <reaction evidence="8">
        <text>a (3R)-hydroxyacyl-[ACP] = a (2E)-enoyl-[ACP] + H2O</text>
        <dbReference type="Rhea" id="RHEA:13097"/>
        <dbReference type="Rhea" id="RHEA-COMP:9925"/>
        <dbReference type="Rhea" id="RHEA-COMP:9945"/>
        <dbReference type="ChEBI" id="CHEBI:15377"/>
        <dbReference type="ChEBI" id="CHEBI:78784"/>
        <dbReference type="ChEBI" id="CHEBI:78827"/>
        <dbReference type="EC" id="4.2.1.59"/>
    </reaction>
</comment>
<dbReference type="NCBIfam" id="NF000582">
    <property type="entry name" value="PRK00006.1"/>
    <property type="match status" value="1"/>
</dbReference>
<dbReference type="AlphaFoldDB" id="A0A7I9VS40"/>
<keyword evidence="2 8" id="KW-0963">Cytoplasm</keyword>
<protein>
    <recommendedName>
        <fullName evidence="8">3-hydroxyacyl-[acyl-carrier-protein] dehydratase FabZ</fullName>
        <ecNumber evidence="8">4.2.1.59</ecNumber>
    </recommendedName>
    <alternativeName>
        <fullName evidence="8">(3R)-hydroxymyristoyl-[acyl-carrier-protein] dehydratase</fullName>
        <shortName evidence="8">(3R)-hydroxymyristoyl-ACP dehydrase</shortName>
    </alternativeName>
    <alternativeName>
        <fullName evidence="8">Beta-hydroxyacyl-ACP dehydratase</fullName>
    </alternativeName>
</protein>
<evidence type="ECO:0000256" key="2">
    <source>
        <dbReference type="ARBA" id="ARBA00022490"/>
    </source>
</evidence>
<evidence type="ECO:0000256" key="6">
    <source>
        <dbReference type="ARBA" id="ARBA00023239"/>
    </source>
</evidence>
<evidence type="ECO:0000256" key="7">
    <source>
        <dbReference type="ARBA" id="ARBA00025049"/>
    </source>
</evidence>
<reference evidence="10" key="1">
    <citation type="journal article" date="2020" name="Appl. Environ. Microbiol.">
        <title>Diazotrophic Anaeromyxobacter Isolates from Soils.</title>
        <authorList>
            <person name="Masuda Y."/>
            <person name="Yamanaka H."/>
            <person name="Xu Z.X."/>
            <person name="Shiratori Y."/>
            <person name="Aono T."/>
            <person name="Amachi S."/>
            <person name="Senoo K."/>
            <person name="Itoh H."/>
        </authorList>
    </citation>
    <scope>NUCLEOTIDE SEQUENCE [LARGE SCALE GENOMIC DNA]</scope>
    <source>
        <strain evidence="10">R267</strain>
    </source>
</reference>
<dbReference type="InterPro" id="IPR010084">
    <property type="entry name" value="FabZ"/>
</dbReference>
<dbReference type="InterPro" id="IPR013114">
    <property type="entry name" value="FabA_FabZ"/>
</dbReference>
<evidence type="ECO:0000313" key="10">
    <source>
        <dbReference type="Proteomes" id="UP000503640"/>
    </source>
</evidence>
<dbReference type="SUPFAM" id="SSF54637">
    <property type="entry name" value="Thioesterase/thiol ester dehydrase-isomerase"/>
    <property type="match status" value="1"/>
</dbReference>
<evidence type="ECO:0000256" key="4">
    <source>
        <dbReference type="ARBA" id="ARBA00022556"/>
    </source>
</evidence>
<organism evidence="9 10">
    <name type="scientific">Anaeromyxobacter diazotrophicus</name>
    <dbReference type="NCBI Taxonomy" id="2590199"/>
    <lineage>
        <taxon>Bacteria</taxon>
        <taxon>Pseudomonadati</taxon>
        <taxon>Myxococcota</taxon>
        <taxon>Myxococcia</taxon>
        <taxon>Myxococcales</taxon>
        <taxon>Cystobacterineae</taxon>
        <taxon>Anaeromyxobacteraceae</taxon>
        <taxon>Anaeromyxobacter</taxon>
    </lineage>
</organism>
<evidence type="ECO:0000313" key="9">
    <source>
        <dbReference type="EMBL" id="GEJ58737.1"/>
    </source>
</evidence>
<dbReference type="GO" id="GO:0009245">
    <property type="term" value="P:lipid A biosynthetic process"/>
    <property type="evidence" value="ECO:0007669"/>
    <property type="project" value="UniProtKB-UniRule"/>
</dbReference>
<dbReference type="GO" id="GO:0005737">
    <property type="term" value="C:cytoplasm"/>
    <property type="evidence" value="ECO:0007669"/>
    <property type="project" value="UniProtKB-SubCell"/>
</dbReference>
<dbReference type="CDD" id="cd01288">
    <property type="entry name" value="FabZ"/>
    <property type="match status" value="1"/>
</dbReference>
<keyword evidence="4 8" id="KW-0441">Lipid A biosynthesis</keyword>
<evidence type="ECO:0000256" key="3">
    <source>
        <dbReference type="ARBA" id="ARBA00022516"/>
    </source>
</evidence>
<dbReference type="HAMAP" id="MF_00406">
    <property type="entry name" value="FabZ"/>
    <property type="match status" value="1"/>
</dbReference>
<evidence type="ECO:0000256" key="5">
    <source>
        <dbReference type="ARBA" id="ARBA00023098"/>
    </source>
</evidence>
<dbReference type="PANTHER" id="PTHR30272">
    <property type="entry name" value="3-HYDROXYACYL-[ACYL-CARRIER-PROTEIN] DEHYDRATASE"/>
    <property type="match status" value="1"/>
</dbReference>
<dbReference type="GO" id="GO:0006633">
    <property type="term" value="P:fatty acid biosynthetic process"/>
    <property type="evidence" value="ECO:0007669"/>
    <property type="project" value="UniProtKB-UniRule"/>
</dbReference>
<comment type="caution">
    <text evidence="9">The sequence shown here is derived from an EMBL/GenBank/DDBJ whole genome shotgun (WGS) entry which is preliminary data.</text>
</comment>
<evidence type="ECO:0000256" key="1">
    <source>
        <dbReference type="ARBA" id="ARBA00004496"/>
    </source>
</evidence>
<evidence type="ECO:0000256" key="8">
    <source>
        <dbReference type="HAMAP-Rule" id="MF_00406"/>
    </source>
</evidence>
<comment type="function">
    <text evidence="7 8">Involved in unsaturated fatty acids biosynthesis. Catalyzes the dehydration of short chain beta-hydroxyacyl-ACPs and long chain saturated and unsaturated beta-hydroxyacyl-ACPs.</text>
</comment>
<dbReference type="Proteomes" id="UP000503640">
    <property type="component" value="Unassembled WGS sequence"/>
</dbReference>
<dbReference type="FunFam" id="3.10.129.10:FF:000001">
    <property type="entry name" value="3-hydroxyacyl-[acyl-carrier-protein] dehydratase FabZ"/>
    <property type="match status" value="1"/>
</dbReference>
<comment type="subcellular location">
    <subcellularLocation>
        <location evidence="1 8">Cytoplasm</location>
    </subcellularLocation>
</comment>
<accession>A0A7I9VS40</accession>
<dbReference type="GO" id="GO:0016020">
    <property type="term" value="C:membrane"/>
    <property type="evidence" value="ECO:0007669"/>
    <property type="project" value="GOC"/>
</dbReference>
<dbReference type="NCBIfam" id="TIGR01750">
    <property type="entry name" value="fabZ"/>
    <property type="match status" value="1"/>
</dbReference>
<gene>
    <name evidence="8 9" type="primary">fabZ</name>
    <name evidence="9" type="ORF">AMYX_34780</name>
</gene>
<dbReference type="PANTHER" id="PTHR30272:SF1">
    <property type="entry name" value="3-HYDROXYACYL-[ACYL-CARRIER-PROTEIN] DEHYDRATASE"/>
    <property type="match status" value="1"/>
</dbReference>
<keyword evidence="6 8" id="KW-0456">Lyase</keyword>
<dbReference type="InterPro" id="IPR029069">
    <property type="entry name" value="HotDog_dom_sf"/>
</dbReference>
<comment type="similarity">
    <text evidence="8">Belongs to the thioester dehydratase family. FabZ subfamily.</text>
</comment>
<dbReference type="GO" id="GO:0019171">
    <property type="term" value="F:(3R)-hydroxyacyl-[acyl-carrier-protein] dehydratase activity"/>
    <property type="evidence" value="ECO:0007669"/>
    <property type="project" value="UniProtKB-EC"/>
</dbReference>
<dbReference type="EMBL" id="BJTG01000009">
    <property type="protein sequence ID" value="GEJ58737.1"/>
    <property type="molecule type" value="Genomic_DNA"/>
</dbReference>
<dbReference type="EC" id="4.2.1.59" evidence="8"/>
<feature type="active site" evidence="8">
    <location>
        <position position="51"/>
    </location>
</feature>
<proteinExistence type="inferred from homology"/>
<dbReference type="Gene3D" id="3.10.129.10">
    <property type="entry name" value="Hotdog Thioesterase"/>
    <property type="match status" value="1"/>
</dbReference>
<keyword evidence="5 8" id="KW-0443">Lipid metabolism</keyword>